<dbReference type="SUPFAM" id="SSF69279">
    <property type="entry name" value="Phage tail proteins"/>
    <property type="match status" value="2"/>
</dbReference>
<evidence type="ECO:0000256" key="2">
    <source>
        <dbReference type="SAM" id="MobiDB-lite"/>
    </source>
</evidence>
<feature type="region of interest" description="Disordered" evidence="2">
    <location>
        <begin position="557"/>
        <end position="595"/>
    </location>
</feature>
<proteinExistence type="inferred from homology"/>
<feature type="compositionally biased region" description="Low complexity" evidence="2">
    <location>
        <begin position="570"/>
        <end position="583"/>
    </location>
</feature>
<comment type="similarity">
    <text evidence="1">Belongs to the VgrG protein family.</text>
</comment>
<evidence type="ECO:0000259" key="3">
    <source>
        <dbReference type="Pfam" id="PF04717"/>
    </source>
</evidence>
<dbReference type="NCBIfam" id="TIGR01646">
    <property type="entry name" value="vgr_GE"/>
    <property type="match status" value="1"/>
</dbReference>
<dbReference type="Gene3D" id="3.55.50.10">
    <property type="entry name" value="Baseplate protein-like domains"/>
    <property type="match status" value="1"/>
</dbReference>
<dbReference type="Pfam" id="PF04717">
    <property type="entry name" value="Phage_base_V"/>
    <property type="match status" value="1"/>
</dbReference>
<dbReference type="InterPro" id="IPR006533">
    <property type="entry name" value="T6SS_Vgr_RhsGE"/>
</dbReference>
<dbReference type="Gene3D" id="2.40.50.230">
    <property type="entry name" value="Gp5 N-terminal domain"/>
    <property type="match status" value="1"/>
</dbReference>
<dbReference type="Gene3D" id="2.30.110.50">
    <property type="match status" value="1"/>
</dbReference>
<dbReference type="AlphaFoldDB" id="A0A150R6U5"/>
<dbReference type="SUPFAM" id="SSF69349">
    <property type="entry name" value="Phage fibre proteins"/>
    <property type="match status" value="1"/>
</dbReference>
<evidence type="ECO:0000259" key="4">
    <source>
        <dbReference type="Pfam" id="PF22178"/>
    </source>
</evidence>
<reference evidence="5 6" key="1">
    <citation type="submission" date="2014-02" db="EMBL/GenBank/DDBJ databases">
        <title>The small core and large imbalanced accessory genome model reveals a collaborative survival strategy of Sorangium cellulosum strains in nature.</title>
        <authorList>
            <person name="Han K."/>
            <person name="Peng R."/>
            <person name="Blom J."/>
            <person name="Li Y.-Z."/>
        </authorList>
    </citation>
    <scope>NUCLEOTIDE SEQUENCE [LARGE SCALE GENOMIC DNA]</scope>
    <source>
        <strain evidence="5 6">So0011-07</strain>
    </source>
</reference>
<dbReference type="InterPro" id="IPR017847">
    <property type="entry name" value="T6SS_RhsGE_Vgr_subset"/>
</dbReference>
<dbReference type="Proteomes" id="UP000075635">
    <property type="component" value="Unassembled WGS sequence"/>
</dbReference>
<comment type="caution">
    <text evidence="5">The sequence shown here is derived from an EMBL/GenBank/DDBJ whole genome shotgun (WGS) entry which is preliminary data.</text>
</comment>
<dbReference type="Gene3D" id="4.10.220.110">
    <property type="match status" value="1"/>
</dbReference>
<gene>
    <name evidence="5" type="ORF">BE17_53075</name>
</gene>
<dbReference type="Pfam" id="PF05954">
    <property type="entry name" value="Phage_GPD"/>
    <property type="match status" value="1"/>
</dbReference>
<dbReference type="InterPro" id="IPR037026">
    <property type="entry name" value="Vgr_OB-fold_dom_sf"/>
</dbReference>
<feature type="region of interest" description="Disordered" evidence="2">
    <location>
        <begin position="506"/>
        <end position="534"/>
    </location>
</feature>
<feature type="domain" description="Gp5/Type VI secretion system Vgr protein OB-fold" evidence="3">
    <location>
        <begin position="446"/>
        <end position="509"/>
    </location>
</feature>
<dbReference type="InterPro" id="IPR054030">
    <property type="entry name" value="Gp5_Vgr_C"/>
</dbReference>
<accession>A0A150R6U5</accession>
<evidence type="ECO:0000313" key="6">
    <source>
        <dbReference type="Proteomes" id="UP000075635"/>
    </source>
</evidence>
<dbReference type="SUPFAM" id="SSF69255">
    <property type="entry name" value="gp5 N-terminal domain-like"/>
    <property type="match status" value="1"/>
</dbReference>
<evidence type="ECO:0000256" key="1">
    <source>
        <dbReference type="ARBA" id="ARBA00005558"/>
    </source>
</evidence>
<feature type="compositionally biased region" description="Basic and acidic residues" evidence="2">
    <location>
        <begin position="557"/>
        <end position="568"/>
    </location>
</feature>
<feature type="domain" description="Gp5/Type VI secretion system Vgr C-terminal trimerisation" evidence="4">
    <location>
        <begin position="523"/>
        <end position="632"/>
    </location>
</feature>
<feature type="compositionally biased region" description="Polar residues" evidence="2">
    <location>
        <begin position="521"/>
        <end position="530"/>
    </location>
</feature>
<dbReference type="NCBIfam" id="TIGR03361">
    <property type="entry name" value="VI_Rhs_Vgr"/>
    <property type="match status" value="1"/>
</dbReference>
<dbReference type="Pfam" id="PF22178">
    <property type="entry name" value="Gp5_trimer_C"/>
    <property type="match status" value="1"/>
</dbReference>
<dbReference type="InterPro" id="IPR006531">
    <property type="entry name" value="Gp5/Vgr_OB"/>
</dbReference>
<sequence length="807" mass="86341">MRGALDPLRVDDFAFAWEGASEEIGPWDHLRVVEIRGTEALSRLYRYEIVLVARDPAPEVDPEELIQARATLRIVTHDTPSVRLVHGIIVEAEELGWVHGAAVYRVALVPPLARALYRTRCRIFLQKTTRQIIDAVLQGDPELRRQDDATAPAADVDPLFTPARELFAWRVADTSRIDQVAARPYCVQYNESDLAFIARLLEEEGIAYHFEHGDGVCLLVLADTDQGRAPLEPATPLGPNVLGRAVTGMKLGARLRPRKVSLVDYNWKNPGLDLSVVAPARPSPAELVDHEYPGRYPDKPDQGQPLATARLDRLGVEASYAVGEGSCRLLSAGCIFALENLRPRHDGEYLVTQLDVRARQDGALPPGALAATLTTAALDRPYAVTFECARRGKEGAVADSRFRPARVTPKPRVQGTQTAFVTADPGAQGAEINVGGPPGAEIGCVRVKFHWDKETERHAKEPTSCWVRVSQVSAGVGEGGVWHPRVGVEVIVDFEEGDPDRPIIVGRVYNGKNRPPGGAPTVSTLKSMTSPGGGSHNELRFDDTAGAQQILLHTPHDWNSEVGNDRSEQVSVNSSSTVGSNRNESTGADRGTMVGGNNSEMIGGNESVIVGANQNVFIGASQTASIATNQTLIVGADQSECVTGNRKITIISNDEESVTGTQTLTVTGAQKTTYLATHDVNVTGNEKIHAGGTQTFETTGAQVLTSTVSQKMEAPEQEIKAGGTQALKSTRLSVDASSAAAIDTPTFEVNGSRIELKGGQILIKGGQVTIEDGAINIRGGKVTVNGSPIEMDGGANVSVTAGLIKLN</sequence>
<protein>
    <submittedName>
        <fullName evidence="5">Uncharacterized protein</fullName>
    </submittedName>
</protein>
<dbReference type="EMBL" id="JEMB01003072">
    <property type="protein sequence ID" value="KYF75952.1"/>
    <property type="molecule type" value="Genomic_DNA"/>
</dbReference>
<name>A0A150R6U5_SORCE</name>
<organism evidence="5 6">
    <name type="scientific">Sorangium cellulosum</name>
    <name type="common">Polyangium cellulosum</name>
    <dbReference type="NCBI Taxonomy" id="56"/>
    <lineage>
        <taxon>Bacteria</taxon>
        <taxon>Pseudomonadati</taxon>
        <taxon>Myxococcota</taxon>
        <taxon>Polyangia</taxon>
        <taxon>Polyangiales</taxon>
        <taxon>Polyangiaceae</taxon>
        <taxon>Sorangium</taxon>
    </lineage>
</organism>
<evidence type="ECO:0000313" key="5">
    <source>
        <dbReference type="EMBL" id="KYF75952.1"/>
    </source>
</evidence>